<feature type="region of interest" description="Disordered" evidence="1">
    <location>
        <begin position="17"/>
        <end position="113"/>
    </location>
</feature>
<protein>
    <submittedName>
        <fullName evidence="3">Uncharacterized protein</fullName>
    </submittedName>
</protein>
<feature type="compositionally biased region" description="Low complexity" evidence="1">
    <location>
        <begin position="38"/>
        <end position="49"/>
    </location>
</feature>
<feature type="compositionally biased region" description="Low complexity" evidence="1">
    <location>
        <begin position="73"/>
        <end position="113"/>
    </location>
</feature>
<evidence type="ECO:0000256" key="1">
    <source>
        <dbReference type="SAM" id="MobiDB-lite"/>
    </source>
</evidence>
<keyword evidence="2" id="KW-0732">Signal</keyword>
<accession>A0A1A8QTF9</accession>
<gene>
    <name evidence="3" type="primary">OLA.3728</name>
</gene>
<evidence type="ECO:0000313" key="3">
    <source>
        <dbReference type="EMBL" id="SBR96881.1"/>
    </source>
</evidence>
<dbReference type="AlphaFoldDB" id="A0A1A8QTF9"/>
<organism evidence="3">
    <name type="scientific">Nothobranchius rachovii</name>
    <name type="common">bluefin notho</name>
    <dbReference type="NCBI Taxonomy" id="451742"/>
    <lineage>
        <taxon>Eukaryota</taxon>
        <taxon>Metazoa</taxon>
        <taxon>Chordata</taxon>
        <taxon>Craniata</taxon>
        <taxon>Vertebrata</taxon>
        <taxon>Euteleostomi</taxon>
        <taxon>Actinopterygii</taxon>
        <taxon>Neopterygii</taxon>
        <taxon>Teleostei</taxon>
        <taxon>Neoteleostei</taxon>
        <taxon>Acanthomorphata</taxon>
        <taxon>Ovalentaria</taxon>
        <taxon>Atherinomorphae</taxon>
        <taxon>Cyprinodontiformes</taxon>
        <taxon>Nothobranchiidae</taxon>
        <taxon>Nothobranchius</taxon>
    </lineage>
</organism>
<proteinExistence type="predicted"/>
<reference evidence="3" key="2">
    <citation type="submission" date="2016-06" db="EMBL/GenBank/DDBJ databases">
        <title>The genome of a short-lived fish provides insights into sex chromosome evolution and the genetic control of aging.</title>
        <authorList>
            <person name="Reichwald K."/>
            <person name="Felder M."/>
            <person name="Petzold A."/>
            <person name="Koch P."/>
            <person name="Groth M."/>
            <person name="Platzer M."/>
        </authorList>
    </citation>
    <scope>NUCLEOTIDE SEQUENCE</scope>
    <source>
        <tissue evidence="3">Brain</tissue>
    </source>
</reference>
<sequence>MELLKITLLFVLVATISAKPTPPDADIPDEDQSQETNSGTEKSSSSTVSKDSKESTDSNSSEESNSTEEDPDVLTGPPTVVMTTVAMTTITSGDGSTMTPEPGTAGTAGTSGPTAMVIDTTVETGTAPDVTTPCNTTLCFTEKVPTPAPVTQNRGDM</sequence>
<evidence type="ECO:0000256" key="2">
    <source>
        <dbReference type="SAM" id="SignalP"/>
    </source>
</evidence>
<feature type="chain" id="PRO_5008377250" evidence="2">
    <location>
        <begin position="19"/>
        <end position="157"/>
    </location>
</feature>
<feature type="signal peptide" evidence="2">
    <location>
        <begin position="1"/>
        <end position="18"/>
    </location>
</feature>
<name>A0A1A8QTF9_9TELE</name>
<dbReference type="EMBL" id="HAEH01013236">
    <property type="protein sequence ID" value="SBR96881.1"/>
    <property type="molecule type" value="Transcribed_RNA"/>
</dbReference>
<reference evidence="3" key="1">
    <citation type="submission" date="2016-05" db="EMBL/GenBank/DDBJ databases">
        <authorList>
            <person name="Lavstsen T."/>
            <person name="Jespersen J.S."/>
        </authorList>
    </citation>
    <scope>NUCLEOTIDE SEQUENCE</scope>
    <source>
        <tissue evidence="3">Brain</tissue>
    </source>
</reference>